<comment type="caution">
    <text evidence="2">The sequence shown here is derived from an EMBL/GenBank/DDBJ whole genome shotgun (WGS) entry which is preliminary data.</text>
</comment>
<evidence type="ECO:0008006" key="4">
    <source>
        <dbReference type="Google" id="ProtNLM"/>
    </source>
</evidence>
<dbReference type="GeneID" id="92179059"/>
<feature type="region of interest" description="Disordered" evidence="1">
    <location>
        <begin position="237"/>
        <end position="270"/>
    </location>
</feature>
<evidence type="ECO:0000313" key="3">
    <source>
        <dbReference type="Proteomes" id="UP001388673"/>
    </source>
</evidence>
<evidence type="ECO:0000256" key="1">
    <source>
        <dbReference type="SAM" id="MobiDB-lite"/>
    </source>
</evidence>
<protein>
    <recommendedName>
        <fullName evidence="4">MRPL25 domain-containing protein</fullName>
    </recommendedName>
</protein>
<organism evidence="2 3">
    <name type="scientific">Kwoniella newhampshirensis</name>
    <dbReference type="NCBI Taxonomy" id="1651941"/>
    <lineage>
        <taxon>Eukaryota</taxon>
        <taxon>Fungi</taxon>
        <taxon>Dikarya</taxon>
        <taxon>Basidiomycota</taxon>
        <taxon>Agaricomycotina</taxon>
        <taxon>Tremellomycetes</taxon>
        <taxon>Tremellales</taxon>
        <taxon>Cryptococcaceae</taxon>
        <taxon>Kwoniella</taxon>
    </lineage>
</organism>
<feature type="compositionally biased region" description="Low complexity" evidence="1">
    <location>
        <begin position="44"/>
        <end position="58"/>
    </location>
</feature>
<dbReference type="EMBL" id="JBCAWK010000003">
    <property type="protein sequence ID" value="KAK8864550.1"/>
    <property type="molecule type" value="Genomic_DNA"/>
</dbReference>
<feature type="compositionally biased region" description="Low complexity" evidence="1">
    <location>
        <begin position="78"/>
        <end position="91"/>
    </location>
</feature>
<gene>
    <name evidence="2" type="ORF">IAR55_001800</name>
</gene>
<sequence length="270" mass="29214">MSLPAGSTLPTAFKLVHTILSSNPQAGFTTRELVREGIALYQASSSSGEASSSSSSASDTANPTPEAAKGGKGKAVKGRSSSGSPGVNVVPEGHPFVSTSFLKHRVLPILQSQDLIRKSVHHPSASTSTPSSSANATAQTSKSKPTFRWTLTPPSSTPSSLSTPAWSLPHHWDRILAGETPGKLHAELSQNKMARQVEEKERGFASGKLRRTEREMWAWEGRAEGLTTRLERLHLNKRRANARPAKERRRRDSWEKLFGSDKRSSSQVAA</sequence>
<evidence type="ECO:0000313" key="2">
    <source>
        <dbReference type="EMBL" id="KAK8864550.1"/>
    </source>
</evidence>
<feature type="region of interest" description="Disordered" evidence="1">
    <location>
        <begin position="119"/>
        <end position="163"/>
    </location>
</feature>
<dbReference type="Proteomes" id="UP001388673">
    <property type="component" value="Unassembled WGS sequence"/>
</dbReference>
<feature type="compositionally biased region" description="Low complexity" evidence="1">
    <location>
        <begin position="150"/>
        <end position="163"/>
    </location>
</feature>
<dbReference type="KEGG" id="kne:92179059"/>
<proteinExistence type="predicted"/>
<name>A0AAW0Z373_9TREE</name>
<keyword evidence="3" id="KW-1185">Reference proteome</keyword>
<feature type="compositionally biased region" description="Basic and acidic residues" evidence="1">
    <location>
        <begin position="250"/>
        <end position="264"/>
    </location>
</feature>
<dbReference type="AlphaFoldDB" id="A0AAW0Z373"/>
<dbReference type="RefSeq" id="XP_066804846.1">
    <property type="nucleotide sequence ID" value="XM_066944923.1"/>
</dbReference>
<accession>A0AAW0Z373</accession>
<reference evidence="2 3" key="1">
    <citation type="journal article" date="2024" name="bioRxiv">
        <title>Comparative genomics of Cryptococcus and Kwoniella reveals pathogenesis evolution and contrasting karyotype dynamics via intercentromeric recombination or chromosome fusion.</title>
        <authorList>
            <person name="Coelho M.A."/>
            <person name="David-Palma M."/>
            <person name="Shea T."/>
            <person name="Bowers K."/>
            <person name="McGinley-Smith S."/>
            <person name="Mohammad A.W."/>
            <person name="Gnirke A."/>
            <person name="Yurkov A.M."/>
            <person name="Nowrousian M."/>
            <person name="Sun S."/>
            <person name="Cuomo C.A."/>
            <person name="Heitman J."/>
        </authorList>
    </citation>
    <scope>NUCLEOTIDE SEQUENCE [LARGE SCALE GENOMIC DNA]</scope>
    <source>
        <strain evidence="2 3">CBS 13917</strain>
    </source>
</reference>
<feature type="compositionally biased region" description="Basic residues" evidence="1">
    <location>
        <begin position="237"/>
        <end position="249"/>
    </location>
</feature>
<feature type="region of interest" description="Disordered" evidence="1">
    <location>
        <begin position="44"/>
        <end position="91"/>
    </location>
</feature>
<feature type="compositionally biased region" description="Low complexity" evidence="1">
    <location>
        <begin position="124"/>
        <end position="143"/>
    </location>
</feature>